<keyword evidence="5 6" id="KW-0804">Transcription</keyword>
<proteinExistence type="inferred from homology"/>
<keyword evidence="4 6" id="KW-0238">DNA-binding</keyword>
<keyword evidence="3 6" id="KW-0731">Sigma factor</keyword>
<sequence>MEPSQFRAVIHQHWKEVWNYAYFLTGNRDTADDLTQDVFAKAYRDIASFRGEASVKTWLIKITRNTAANYRKSAFFRKVRLFANVSVGGTAPSAEREYFSRLHASSVWDAVMKLPAKFREVLLLDARYELSNEEIAELLGISVGTVKSRIHRARAKISKCLSEEGEGNGN</sequence>
<evidence type="ECO:0000256" key="5">
    <source>
        <dbReference type="ARBA" id="ARBA00023163"/>
    </source>
</evidence>
<evidence type="ECO:0000313" key="9">
    <source>
        <dbReference type="EMBL" id="KIL40154.1"/>
    </source>
</evidence>
<protein>
    <recommendedName>
        <fullName evidence="6">RNA polymerase sigma factor</fullName>
    </recommendedName>
</protein>
<evidence type="ECO:0000313" key="10">
    <source>
        <dbReference type="Proteomes" id="UP000031967"/>
    </source>
</evidence>
<feature type="domain" description="RNA polymerase sigma factor 70 region 4 type 2" evidence="8">
    <location>
        <begin position="107"/>
        <end position="157"/>
    </location>
</feature>
<dbReference type="PANTHER" id="PTHR43133">
    <property type="entry name" value="RNA POLYMERASE ECF-TYPE SIGMA FACTO"/>
    <property type="match status" value="1"/>
</dbReference>
<dbReference type="CDD" id="cd06171">
    <property type="entry name" value="Sigma70_r4"/>
    <property type="match status" value="1"/>
</dbReference>
<comment type="similarity">
    <text evidence="1 6">Belongs to the sigma-70 factor family. ECF subfamily.</text>
</comment>
<evidence type="ECO:0000256" key="2">
    <source>
        <dbReference type="ARBA" id="ARBA00023015"/>
    </source>
</evidence>
<dbReference type="Gene3D" id="1.10.1740.10">
    <property type="match status" value="1"/>
</dbReference>
<evidence type="ECO:0000256" key="3">
    <source>
        <dbReference type="ARBA" id="ARBA00023082"/>
    </source>
</evidence>
<dbReference type="Pfam" id="PF08281">
    <property type="entry name" value="Sigma70_r4_2"/>
    <property type="match status" value="1"/>
</dbReference>
<gene>
    <name evidence="9" type="ORF">SD70_15905</name>
</gene>
<dbReference type="PROSITE" id="PS01063">
    <property type="entry name" value="SIGMA70_ECF"/>
    <property type="match status" value="1"/>
</dbReference>
<dbReference type="InterPro" id="IPR013325">
    <property type="entry name" value="RNA_pol_sigma_r2"/>
</dbReference>
<dbReference type="NCBIfam" id="TIGR02937">
    <property type="entry name" value="sigma70-ECF"/>
    <property type="match status" value="1"/>
</dbReference>
<evidence type="ECO:0000259" key="7">
    <source>
        <dbReference type="Pfam" id="PF04542"/>
    </source>
</evidence>
<dbReference type="Pfam" id="PF04542">
    <property type="entry name" value="Sigma70_r2"/>
    <property type="match status" value="1"/>
</dbReference>
<dbReference type="InterPro" id="IPR013324">
    <property type="entry name" value="RNA_pol_sigma_r3/r4-like"/>
</dbReference>
<dbReference type="SUPFAM" id="SSF88659">
    <property type="entry name" value="Sigma3 and sigma4 domains of RNA polymerase sigma factors"/>
    <property type="match status" value="1"/>
</dbReference>
<accession>A0ABR5AGH1</accession>
<comment type="caution">
    <text evidence="9">The sequence shown here is derived from an EMBL/GenBank/DDBJ whole genome shotgun (WGS) entry which is preliminary data.</text>
</comment>
<keyword evidence="2 6" id="KW-0805">Transcription regulation</keyword>
<evidence type="ECO:0000256" key="4">
    <source>
        <dbReference type="ARBA" id="ARBA00023125"/>
    </source>
</evidence>
<dbReference type="SUPFAM" id="SSF88946">
    <property type="entry name" value="Sigma2 domain of RNA polymerase sigma factors"/>
    <property type="match status" value="1"/>
</dbReference>
<name>A0ABR5AGH1_9BACL</name>
<reference evidence="9 10" key="1">
    <citation type="submission" date="2014-12" db="EMBL/GenBank/DDBJ databases">
        <title>Draft genome sequence of Paenibacillus kamchatkensis strain B-2647.</title>
        <authorList>
            <person name="Karlyshev A.V."/>
            <person name="Kudryashova E.B."/>
        </authorList>
    </citation>
    <scope>NUCLEOTIDE SEQUENCE [LARGE SCALE GENOMIC DNA]</scope>
    <source>
        <strain evidence="9 10">VKM B-2647</strain>
    </source>
</reference>
<dbReference type="Gene3D" id="1.10.10.10">
    <property type="entry name" value="Winged helix-like DNA-binding domain superfamily/Winged helix DNA-binding domain"/>
    <property type="match status" value="1"/>
</dbReference>
<dbReference type="EMBL" id="JXAK01000026">
    <property type="protein sequence ID" value="KIL40154.1"/>
    <property type="molecule type" value="Genomic_DNA"/>
</dbReference>
<dbReference type="InterPro" id="IPR013249">
    <property type="entry name" value="RNA_pol_sigma70_r4_t2"/>
</dbReference>
<organism evidence="9 10">
    <name type="scientific">Gordoniibacillus kamchatkensis</name>
    <dbReference type="NCBI Taxonomy" id="1590651"/>
    <lineage>
        <taxon>Bacteria</taxon>
        <taxon>Bacillati</taxon>
        <taxon>Bacillota</taxon>
        <taxon>Bacilli</taxon>
        <taxon>Bacillales</taxon>
        <taxon>Paenibacillaceae</taxon>
        <taxon>Gordoniibacillus</taxon>
    </lineage>
</organism>
<evidence type="ECO:0000256" key="1">
    <source>
        <dbReference type="ARBA" id="ARBA00010641"/>
    </source>
</evidence>
<dbReference type="PANTHER" id="PTHR43133:SF46">
    <property type="entry name" value="RNA POLYMERASE SIGMA-70 FACTOR ECF SUBFAMILY"/>
    <property type="match status" value="1"/>
</dbReference>
<evidence type="ECO:0000256" key="6">
    <source>
        <dbReference type="RuleBase" id="RU000716"/>
    </source>
</evidence>
<feature type="domain" description="RNA polymerase sigma-70 region 2" evidence="7">
    <location>
        <begin position="10"/>
        <end position="73"/>
    </location>
</feature>
<evidence type="ECO:0000259" key="8">
    <source>
        <dbReference type="Pfam" id="PF08281"/>
    </source>
</evidence>
<keyword evidence="10" id="KW-1185">Reference proteome</keyword>
<dbReference type="InterPro" id="IPR039425">
    <property type="entry name" value="RNA_pol_sigma-70-like"/>
</dbReference>
<dbReference type="InterPro" id="IPR000838">
    <property type="entry name" value="RNA_pol_sigma70_ECF_CS"/>
</dbReference>
<dbReference type="InterPro" id="IPR036388">
    <property type="entry name" value="WH-like_DNA-bd_sf"/>
</dbReference>
<dbReference type="InterPro" id="IPR014284">
    <property type="entry name" value="RNA_pol_sigma-70_dom"/>
</dbReference>
<dbReference type="Proteomes" id="UP000031967">
    <property type="component" value="Unassembled WGS sequence"/>
</dbReference>
<dbReference type="InterPro" id="IPR007627">
    <property type="entry name" value="RNA_pol_sigma70_r2"/>
</dbReference>